<accession>A0A0S4M232</accession>
<dbReference type="InterPro" id="IPR036837">
    <property type="entry name" value="Cation_efflux_CTD_sf"/>
</dbReference>
<keyword evidence="3" id="KW-0813">Transport</keyword>
<evidence type="ECO:0000256" key="5">
    <source>
        <dbReference type="ARBA" id="ARBA00022989"/>
    </source>
</evidence>
<evidence type="ECO:0000256" key="7">
    <source>
        <dbReference type="SAM" id="Phobius"/>
    </source>
</evidence>
<dbReference type="SUPFAM" id="SSF161111">
    <property type="entry name" value="Cation efflux protein transmembrane domain-like"/>
    <property type="match status" value="1"/>
</dbReference>
<dbReference type="InterPro" id="IPR027469">
    <property type="entry name" value="Cation_efflux_TMD_sf"/>
</dbReference>
<dbReference type="NCBIfam" id="TIGR01297">
    <property type="entry name" value="CDF"/>
    <property type="match status" value="1"/>
</dbReference>
<dbReference type="GO" id="GO:0016020">
    <property type="term" value="C:membrane"/>
    <property type="evidence" value="ECO:0007669"/>
    <property type="project" value="UniProtKB-SubCell"/>
</dbReference>
<feature type="transmembrane region" description="Helical" evidence="7">
    <location>
        <begin position="100"/>
        <end position="119"/>
    </location>
</feature>
<dbReference type="InterPro" id="IPR002524">
    <property type="entry name" value="Cation_efflux"/>
</dbReference>
<comment type="similarity">
    <text evidence="2">Belongs to the cation diffusion facilitator (CDF) transporter (TC 2.A.4) family.</text>
</comment>
<feature type="transmembrane region" description="Helical" evidence="7">
    <location>
        <begin position="131"/>
        <end position="153"/>
    </location>
</feature>
<reference evidence="11" key="1">
    <citation type="submission" date="2015-11" db="EMBL/GenBank/DDBJ databases">
        <authorList>
            <person name="Seth-Smith H.M.B."/>
        </authorList>
    </citation>
    <scope>NUCLEOTIDE SEQUENCE [LARGE SCALE GENOMIC DNA]</scope>
    <source>
        <strain evidence="11">2013Ark11</strain>
    </source>
</reference>
<evidence type="ECO:0000256" key="2">
    <source>
        <dbReference type="ARBA" id="ARBA00008114"/>
    </source>
</evidence>
<evidence type="ECO:0000313" key="11">
    <source>
        <dbReference type="Proteomes" id="UP000198651"/>
    </source>
</evidence>
<evidence type="ECO:0000256" key="3">
    <source>
        <dbReference type="ARBA" id="ARBA00022448"/>
    </source>
</evidence>
<dbReference type="EMBL" id="LN906597">
    <property type="protein sequence ID" value="CUT17742.1"/>
    <property type="molecule type" value="Genomic_DNA"/>
</dbReference>
<evidence type="ECO:0000256" key="6">
    <source>
        <dbReference type="ARBA" id="ARBA00023136"/>
    </source>
</evidence>
<dbReference type="Pfam" id="PF16916">
    <property type="entry name" value="ZT_dimer"/>
    <property type="match status" value="1"/>
</dbReference>
<evidence type="ECO:0000259" key="9">
    <source>
        <dbReference type="Pfam" id="PF16916"/>
    </source>
</evidence>
<dbReference type="FunFam" id="1.20.1510.10:FF:000006">
    <property type="entry name" value="Divalent cation efflux transporter"/>
    <property type="match status" value="1"/>
</dbReference>
<keyword evidence="4 7" id="KW-0812">Transmembrane</keyword>
<dbReference type="Gene3D" id="1.20.1510.10">
    <property type="entry name" value="Cation efflux protein transmembrane domain"/>
    <property type="match status" value="1"/>
</dbReference>
<feature type="domain" description="Cation efflux protein transmembrane" evidence="8">
    <location>
        <begin position="30"/>
        <end position="222"/>
    </location>
</feature>
<dbReference type="PANTHER" id="PTHR43840">
    <property type="entry name" value="MITOCHONDRIAL METAL TRANSPORTER 1-RELATED"/>
    <property type="match status" value="1"/>
</dbReference>
<comment type="subcellular location">
    <subcellularLocation>
        <location evidence="1">Membrane</location>
        <topology evidence="1">Multi-pass membrane protein</topology>
    </subcellularLocation>
</comment>
<evidence type="ECO:0000256" key="1">
    <source>
        <dbReference type="ARBA" id="ARBA00004141"/>
    </source>
</evidence>
<dbReference type="Proteomes" id="UP000198651">
    <property type="component" value="Chromosome I"/>
</dbReference>
<evidence type="ECO:0000313" key="10">
    <source>
        <dbReference type="EMBL" id="CUT17742.1"/>
    </source>
</evidence>
<dbReference type="SUPFAM" id="SSF160240">
    <property type="entry name" value="Cation efflux protein cytoplasmic domain-like"/>
    <property type="match status" value="1"/>
</dbReference>
<dbReference type="InterPro" id="IPR058533">
    <property type="entry name" value="Cation_efflux_TM"/>
</dbReference>
<name>A0A0S4M232_9BURK</name>
<dbReference type="Gene3D" id="3.30.70.1350">
    <property type="entry name" value="Cation efflux protein, cytoplasmic domain"/>
    <property type="match status" value="1"/>
</dbReference>
<organism evidence="10 11">
    <name type="scientific">Candidatus Ichthyocystis hellenicum</name>
    <dbReference type="NCBI Taxonomy" id="1561003"/>
    <lineage>
        <taxon>Bacteria</taxon>
        <taxon>Pseudomonadati</taxon>
        <taxon>Pseudomonadota</taxon>
        <taxon>Betaproteobacteria</taxon>
        <taxon>Burkholderiales</taxon>
        <taxon>Candidatus Ichthyocystis</taxon>
    </lineage>
</organism>
<protein>
    <submittedName>
        <fullName evidence="10">Putative cobalt transporter (Partial)</fullName>
    </submittedName>
</protein>
<keyword evidence="6 7" id="KW-0472">Membrane</keyword>
<dbReference type="GO" id="GO:0008324">
    <property type="term" value="F:monoatomic cation transmembrane transporter activity"/>
    <property type="evidence" value="ECO:0007669"/>
    <property type="project" value="InterPro"/>
</dbReference>
<feature type="domain" description="Cation efflux protein cytoplasmic" evidence="9">
    <location>
        <begin position="229"/>
        <end position="293"/>
    </location>
</feature>
<feature type="non-terminal residue" evidence="10">
    <location>
        <position position="293"/>
    </location>
</feature>
<feature type="transmembrane region" description="Helical" evidence="7">
    <location>
        <begin position="29"/>
        <end position="48"/>
    </location>
</feature>
<dbReference type="PANTHER" id="PTHR43840:SF15">
    <property type="entry name" value="MITOCHONDRIAL METAL TRANSPORTER 1-RELATED"/>
    <property type="match status" value="1"/>
</dbReference>
<dbReference type="InterPro" id="IPR050291">
    <property type="entry name" value="CDF_Transporter"/>
</dbReference>
<keyword evidence="11" id="KW-1185">Reference proteome</keyword>
<evidence type="ECO:0000256" key="4">
    <source>
        <dbReference type="ARBA" id="ARBA00022692"/>
    </source>
</evidence>
<dbReference type="AlphaFoldDB" id="A0A0S4M232"/>
<evidence type="ECO:0000259" key="8">
    <source>
        <dbReference type="Pfam" id="PF01545"/>
    </source>
</evidence>
<gene>
    <name evidence="10" type="ORF">Ark11_0921</name>
</gene>
<dbReference type="InterPro" id="IPR027470">
    <property type="entry name" value="Cation_efflux_CTD"/>
</dbReference>
<keyword evidence="5 7" id="KW-1133">Transmembrane helix</keyword>
<dbReference type="Pfam" id="PF01545">
    <property type="entry name" value="Cation_efflux"/>
    <property type="match status" value="1"/>
</dbReference>
<sequence>MTRIHRHHDSVKLDSSDIKRRELKAANRSVIVSAIINLVLAFTQILSGSLYNSSGLIADGFHTISDSFSDCVVIIASIFSNRKADDNHQYGHYRYENAATLVLGMSLFAVGSLIVWSSVKNINGHSTKSVGISALWISLSIIVIKEALFRYMMHTAKKVNSSMLAANAWHARSDALSSLIVSLGIIGNLYGYKFLDPLAGIVVGLLIAKMGASFSYESFNDLTDHATSAETYEKIDKIIRSTPGVLGCHDIKTRIVGSMIIVDVHIEVDGDMSVREGHDIAVEARRRVTEQLP</sequence>
<proteinExistence type="inferred from homology"/>
<dbReference type="STRING" id="1561003.Ark11_0921"/>